<proteinExistence type="inferred from homology"/>
<evidence type="ECO:0000313" key="8">
    <source>
        <dbReference type="EMBL" id="CAF0708526.1"/>
    </source>
</evidence>
<feature type="region of interest" description="Disordered" evidence="6">
    <location>
        <begin position="125"/>
        <end position="160"/>
    </location>
</feature>
<dbReference type="InterPro" id="IPR027329">
    <property type="entry name" value="TPX2_C"/>
</dbReference>
<comment type="subcellular location">
    <subcellularLocation>
        <location evidence="1">Cytoplasm</location>
        <location evidence="1">Cytoskeleton</location>
    </subcellularLocation>
</comment>
<feature type="compositionally biased region" description="Basic and acidic residues" evidence="6">
    <location>
        <begin position="87"/>
        <end position="100"/>
    </location>
</feature>
<name>A0A813M4C8_9BILA</name>
<evidence type="ECO:0000256" key="2">
    <source>
        <dbReference type="ARBA" id="ARBA00005885"/>
    </source>
</evidence>
<evidence type="ECO:0000256" key="4">
    <source>
        <dbReference type="ARBA" id="ARBA00023212"/>
    </source>
</evidence>
<sequence>MSLENINAPQFVDFSSVETFDLYDGADFCFEKRVVGEDNKLLDDMFQKKQDKAVDTLINAMQNSTLLNKKSDPEIDPSKKGPIKAVHKTEENKENTHEPVKKSEIVGHSAHKVGSALDIVNSGIQDKTKKAKTPVKSIPKQRTLSHSSSTTSTSTTTTSTKIDKPLLPLYKGVKFIPKLGQKMAQTLSNDSYSTGGNSANNSVHTEKKAETSSQAHKPVLYATEKKPVGLTRSTPGKSASFKQQANVPKKTNIISNIIKTKTLTKTTSYSSDAEFNSTTTSLDSTHDSIKSNVSSLSGRKKSDSNKPVGLLHTELRAMKRTEYEQHQKERERMANLKKQDLEQEKMKKQQEEIQKLRLKTTFKSNPIKHFKPVEIKPSERTLTDPKSPLLAMNQSSDGAKHAQKHNSMVTVQTTITTTHTEYTIESH</sequence>
<dbReference type="OrthoDB" id="1684416at2759"/>
<reference evidence="8" key="1">
    <citation type="submission" date="2021-02" db="EMBL/GenBank/DDBJ databases">
        <authorList>
            <person name="Nowell W R."/>
        </authorList>
    </citation>
    <scope>NUCLEOTIDE SEQUENCE</scope>
    <source>
        <strain evidence="8">Ploen Becks lab</strain>
    </source>
</reference>
<feature type="compositionally biased region" description="Low complexity" evidence="6">
    <location>
        <begin position="268"/>
        <end position="283"/>
    </location>
</feature>
<feature type="domain" description="TPX2 C-terminal" evidence="7">
    <location>
        <begin position="311"/>
        <end position="382"/>
    </location>
</feature>
<evidence type="ECO:0000256" key="3">
    <source>
        <dbReference type="ARBA" id="ARBA00022490"/>
    </source>
</evidence>
<dbReference type="EMBL" id="CAJNOC010000033">
    <property type="protein sequence ID" value="CAF0708526.1"/>
    <property type="molecule type" value="Genomic_DNA"/>
</dbReference>
<keyword evidence="3" id="KW-0963">Cytoplasm</keyword>
<comment type="similarity">
    <text evidence="2">Belongs to the TPX2 family.</text>
</comment>
<comment type="caution">
    <text evidence="8">The sequence shown here is derived from an EMBL/GenBank/DDBJ whole genome shotgun (WGS) entry which is preliminary data.</text>
</comment>
<evidence type="ECO:0000259" key="7">
    <source>
        <dbReference type="Pfam" id="PF06886"/>
    </source>
</evidence>
<feature type="compositionally biased region" description="Low complexity" evidence="6">
    <location>
        <begin position="147"/>
        <end position="160"/>
    </location>
</feature>
<gene>
    <name evidence="8" type="ORF">OXX778_LOCUS622</name>
</gene>
<feature type="compositionally biased region" description="Polar residues" evidence="6">
    <location>
        <begin position="187"/>
        <end position="203"/>
    </location>
</feature>
<evidence type="ECO:0000313" key="9">
    <source>
        <dbReference type="Proteomes" id="UP000663879"/>
    </source>
</evidence>
<accession>A0A813M4C8</accession>
<feature type="region of interest" description="Disordered" evidence="6">
    <location>
        <begin position="268"/>
        <end position="307"/>
    </location>
</feature>
<keyword evidence="9" id="KW-1185">Reference proteome</keyword>
<dbReference type="Proteomes" id="UP000663879">
    <property type="component" value="Unassembled WGS sequence"/>
</dbReference>
<feature type="compositionally biased region" description="Basic and acidic residues" evidence="6">
    <location>
        <begin position="69"/>
        <end position="79"/>
    </location>
</feature>
<protein>
    <recommendedName>
        <fullName evidence="7">TPX2 C-terminal domain-containing protein</fullName>
    </recommendedName>
</protein>
<evidence type="ECO:0000256" key="5">
    <source>
        <dbReference type="SAM" id="Coils"/>
    </source>
</evidence>
<keyword evidence="4" id="KW-0206">Cytoskeleton</keyword>
<feature type="coiled-coil region" evidence="5">
    <location>
        <begin position="319"/>
        <end position="359"/>
    </location>
</feature>
<feature type="region of interest" description="Disordered" evidence="6">
    <location>
        <begin position="68"/>
        <end position="100"/>
    </location>
</feature>
<evidence type="ECO:0000256" key="1">
    <source>
        <dbReference type="ARBA" id="ARBA00004245"/>
    </source>
</evidence>
<dbReference type="Pfam" id="PF06886">
    <property type="entry name" value="TPX2"/>
    <property type="match status" value="1"/>
</dbReference>
<evidence type="ECO:0000256" key="6">
    <source>
        <dbReference type="SAM" id="MobiDB-lite"/>
    </source>
</evidence>
<keyword evidence="5" id="KW-0175">Coiled coil</keyword>
<organism evidence="8 9">
    <name type="scientific">Brachionus calyciflorus</name>
    <dbReference type="NCBI Taxonomy" id="104777"/>
    <lineage>
        <taxon>Eukaryota</taxon>
        <taxon>Metazoa</taxon>
        <taxon>Spiralia</taxon>
        <taxon>Gnathifera</taxon>
        <taxon>Rotifera</taxon>
        <taxon>Eurotatoria</taxon>
        <taxon>Monogononta</taxon>
        <taxon>Pseudotrocha</taxon>
        <taxon>Ploima</taxon>
        <taxon>Brachionidae</taxon>
        <taxon>Brachionus</taxon>
    </lineage>
</organism>
<dbReference type="GO" id="GO:0005856">
    <property type="term" value="C:cytoskeleton"/>
    <property type="evidence" value="ECO:0007669"/>
    <property type="project" value="UniProtKB-SubCell"/>
</dbReference>
<dbReference type="AlphaFoldDB" id="A0A813M4C8"/>
<feature type="region of interest" description="Disordered" evidence="6">
    <location>
        <begin position="187"/>
        <end position="214"/>
    </location>
</feature>